<protein>
    <submittedName>
        <fullName evidence="2">Uncharacterized protein</fullName>
    </submittedName>
</protein>
<reference evidence="2 3" key="1">
    <citation type="submission" date="2020-12" db="EMBL/GenBank/DDBJ databases">
        <title>Effect of drift, selection, and recombination on the evolution of hybrid genomes in Candida yeast pathogens.</title>
        <authorList>
            <person name="Mixao V."/>
            <person name="Ksiezopolska E."/>
            <person name="Saus E."/>
            <person name="Boekhout T."/>
            <person name="Gacser A."/>
            <person name="Gabaldon T."/>
        </authorList>
    </citation>
    <scope>NUCLEOTIDE SEQUENCE [LARGE SCALE GENOMIC DNA]</scope>
    <source>
        <strain evidence="2 3">BP57</strain>
    </source>
</reference>
<dbReference type="EMBL" id="JAEOAQ010000005">
    <property type="protein sequence ID" value="KAG5418515.1"/>
    <property type="molecule type" value="Genomic_DNA"/>
</dbReference>
<dbReference type="AlphaFoldDB" id="A0A8H7ZFI7"/>
<organism evidence="2 3">
    <name type="scientific">Candida metapsilosis</name>
    <dbReference type="NCBI Taxonomy" id="273372"/>
    <lineage>
        <taxon>Eukaryota</taxon>
        <taxon>Fungi</taxon>
        <taxon>Dikarya</taxon>
        <taxon>Ascomycota</taxon>
        <taxon>Saccharomycotina</taxon>
        <taxon>Pichiomycetes</taxon>
        <taxon>Debaryomycetaceae</taxon>
        <taxon>Candida/Lodderomyces clade</taxon>
        <taxon>Candida</taxon>
    </lineage>
</organism>
<dbReference type="GeneID" id="93652672"/>
<sequence length="191" mass="22904">MPQYTINNVWIHPPQTYRGKPSLFQIIDCVINKHIKKLEEQTLNLQYRIANEELSIRFQKEELERYHDFRNFVERVLNILITNLIHECDIDFDKSFGLLFQRPRGGGARFISSRDADHFHYYIGVKIRDAFAKKTLLYTVFRDRHILNGLVDSTVSKIEECEEKLKEKKIKLEKMKKELSEHRRFMSDDSR</sequence>
<gene>
    <name evidence="2" type="ORF">I9W82_004043</name>
</gene>
<evidence type="ECO:0000313" key="3">
    <source>
        <dbReference type="Proteomes" id="UP000669133"/>
    </source>
</evidence>
<dbReference type="RefSeq" id="XP_067547631.1">
    <property type="nucleotide sequence ID" value="XM_067693074.1"/>
</dbReference>
<accession>A0A8H7ZFI7</accession>
<comment type="caution">
    <text evidence="2">The sequence shown here is derived from an EMBL/GenBank/DDBJ whole genome shotgun (WGS) entry which is preliminary data.</text>
</comment>
<dbReference type="Proteomes" id="UP000669133">
    <property type="component" value="Unassembled WGS sequence"/>
</dbReference>
<keyword evidence="1" id="KW-0175">Coiled coil</keyword>
<evidence type="ECO:0000256" key="1">
    <source>
        <dbReference type="SAM" id="Coils"/>
    </source>
</evidence>
<keyword evidence="3" id="KW-1185">Reference proteome</keyword>
<feature type="coiled-coil region" evidence="1">
    <location>
        <begin position="151"/>
        <end position="185"/>
    </location>
</feature>
<evidence type="ECO:0000313" key="2">
    <source>
        <dbReference type="EMBL" id="KAG5418515.1"/>
    </source>
</evidence>
<proteinExistence type="predicted"/>
<name>A0A8H7ZFI7_9ASCO</name>